<evidence type="ECO:0000313" key="8">
    <source>
        <dbReference type="EMBL" id="KFN03037.1"/>
    </source>
</evidence>
<evidence type="ECO:0000256" key="5">
    <source>
        <dbReference type="ARBA" id="ARBA00022989"/>
    </source>
</evidence>
<dbReference type="AlphaFoldDB" id="A0A090YXF0"/>
<feature type="transmembrane region" description="Helical" evidence="7">
    <location>
        <begin position="45"/>
        <end position="63"/>
    </location>
</feature>
<name>A0A090YXF0_9BACI</name>
<feature type="transmembrane region" description="Helical" evidence="7">
    <location>
        <begin position="171"/>
        <end position="191"/>
    </location>
</feature>
<dbReference type="PATRIC" id="fig|1405.8.peg.4845"/>
<dbReference type="InterPro" id="IPR036259">
    <property type="entry name" value="MFS_trans_sf"/>
</dbReference>
<dbReference type="GO" id="GO:0022857">
    <property type="term" value="F:transmembrane transporter activity"/>
    <property type="evidence" value="ECO:0007669"/>
    <property type="project" value="InterPro"/>
</dbReference>
<dbReference type="Pfam" id="PF07690">
    <property type="entry name" value="MFS_1"/>
    <property type="match status" value="1"/>
</dbReference>
<evidence type="ECO:0000256" key="3">
    <source>
        <dbReference type="ARBA" id="ARBA00022475"/>
    </source>
</evidence>
<feature type="transmembrane region" description="Helical" evidence="7">
    <location>
        <begin position="102"/>
        <end position="126"/>
    </location>
</feature>
<sequence length="230" mass="26148">MSSLYHDSRLYYILGANSLSAIGSGIVMITIPWLLIKESGGETMFGYVSIIATLIMFLLTPFIGQSIDRFSRKSLLLCNEGLGIIVIGIMTVWGFIGQSYDSFHYIIIYIAGSFYYLLFYPTIFAFNQEIFQAEHYKNLSGTMEIQGQLTQVIAGAAASFLIEIVSLKWILLVDMLTFVGAFFLFLCIPYVKKKTVKEKVTFKKQMFEGIHFMKGRSKFFWFLLATYTSS</sequence>
<dbReference type="Gene3D" id="1.20.1250.20">
    <property type="entry name" value="MFS general substrate transporter like domains"/>
    <property type="match status" value="1"/>
</dbReference>
<reference evidence="8 9" key="1">
    <citation type="submission" date="2014-04" db="EMBL/GenBank/DDBJ databases">
        <authorList>
            <person name="Bishop-Lilly K.A."/>
            <person name="Broomall S.M."/>
            <person name="Chain P.S."/>
            <person name="Chertkov O."/>
            <person name="Coyne S.R."/>
            <person name="Daligault H.E."/>
            <person name="Davenport K.W."/>
            <person name="Erkkila T."/>
            <person name="Frey K.G."/>
            <person name="Gibbons H.S."/>
            <person name="Gu W."/>
            <person name="Jaissle J."/>
            <person name="Johnson S.L."/>
            <person name="Koroleva G.I."/>
            <person name="Ladner J.T."/>
            <person name="Lo C.-C."/>
            <person name="Minogue T.D."/>
            <person name="Munk C."/>
            <person name="Palacios G.F."/>
            <person name="Redden C.L."/>
            <person name="Rosenzweig C.N."/>
            <person name="Scholz M.B."/>
            <person name="Teshima H."/>
            <person name="Xu Y."/>
        </authorList>
    </citation>
    <scope>NUCLEOTIDE SEQUENCE [LARGE SCALE GENOMIC DNA]</scope>
    <source>
        <strain evidence="8 9">BHP</strain>
    </source>
</reference>
<evidence type="ECO:0000256" key="6">
    <source>
        <dbReference type="ARBA" id="ARBA00023136"/>
    </source>
</evidence>
<evidence type="ECO:0000256" key="4">
    <source>
        <dbReference type="ARBA" id="ARBA00022692"/>
    </source>
</evidence>
<feature type="transmembrane region" description="Helical" evidence="7">
    <location>
        <begin position="147"/>
        <end position="165"/>
    </location>
</feature>
<keyword evidence="3" id="KW-1003">Cell membrane</keyword>
<feature type="transmembrane region" description="Helical" evidence="7">
    <location>
        <begin position="12"/>
        <end position="33"/>
    </location>
</feature>
<dbReference type="EMBL" id="JMQC01000008">
    <property type="protein sequence ID" value="KFN03037.1"/>
    <property type="molecule type" value="Genomic_DNA"/>
</dbReference>
<evidence type="ECO:0000256" key="7">
    <source>
        <dbReference type="SAM" id="Phobius"/>
    </source>
</evidence>
<evidence type="ECO:0000256" key="2">
    <source>
        <dbReference type="ARBA" id="ARBA00022448"/>
    </source>
</evidence>
<protein>
    <submittedName>
        <fullName evidence="8">Major Facilitator Superfamily protein</fullName>
    </submittedName>
</protein>
<keyword evidence="6 7" id="KW-0472">Membrane</keyword>
<proteinExistence type="predicted"/>
<dbReference type="Proteomes" id="UP000029389">
    <property type="component" value="Unassembled WGS sequence"/>
</dbReference>
<dbReference type="GO" id="GO:0005886">
    <property type="term" value="C:plasma membrane"/>
    <property type="evidence" value="ECO:0007669"/>
    <property type="project" value="UniProtKB-SubCell"/>
</dbReference>
<dbReference type="STRING" id="1405.B7492_12285"/>
<comment type="caution">
    <text evidence="8">The sequence shown here is derived from an EMBL/GenBank/DDBJ whole genome shotgun (WGS) entry which is preliminary data.</text>
</comment>
<gene>
    <name evidence="8" type="ORF">DJ93_4710</name>
</gene>
<dbReference type="PANTHER" id="PTHR43266:SF2">
    <property type="entry name" value="MAJOR FACILITATOR SUPERFAMILY (MFS) PROFILE DOMAIN-CONTAINING PROTEIN"/>
    <property type="match status" value="1"/>
</dbReference>
<keyword evidence="2" id="KW-0813">Transport</keyword>
<keyword evidence="5 7" id="KW-1133">Transmembrane helix</keyword>
<evidence type="ECO:0000256" key="1">
    <source>
        <dbReference type="ARBA" id="ARBA00004651"/>
    </source>
</evidence>
<accession>A0A090YXF0</accession>
<feature type="transmembrane region" description="Helical" evidence="7">
    <location>
        <begin position="75"/>
        <end position="96"/>
    </location>
</feature>
<dbReference type="PANTHER" id="PTHR43266">
    <property type="entry name" value="MACROLIDE-EFFLUX PROTEIN"/>
    <property type="match status" value="1"/>
</dbReference>
<organism evidence="8 9">
    <name type="scientific">Bacillus clarus</name>
    <dbReference type="NCBI Taxonomy" id="2338372"/>
    <lineage>
        <taxon>Bacteria</taxon>
        <taxon>Bacillati</taxon>
        <taxon>Bacillota</taxon>
        <taxon>Bacilli</taxon>
        <taxon>Bacillales</taxon>
        <taxon>Bacillaceae</taxon>
        <taxon>Bacillus</taxon>
        <taxon>Bacillus cereus group</taxon>
    </lineage>
</organism>
<comment type="subcellular location">
    <subcellularLocation>
        <location evidence="1">Cell membrane</location>
        <topology evidence="1">Multi-pass membrane protein</topology>
    </subcellularLocation>
</comment>
<evidence type="ECO:0000313" key="9">
    <source>
        <dbReference type="Proteomes" id="UP000029389"/>
    </source>
</evidence>
<dbReference type="InterPro" id="IPR011701">
    <property type="entry name" value="MFS"/>
</dbReference>
<dbReference type="SUPFAM" id="SSF103473">
    <property type="entry name" value="MFS general substrate transporter"/>
    <property type="match status" value="1"/>
</dbReference>
<keyword evidence="4 7" id="KW-0812">Transmembrane</keyword>